<evidence type="ECO:0000313" key="1">
    <source>
        <dbReference type="EMBL" id="POS73559.1"/>
    </source>
</evidence>
<dbReference type="AlphaFoldDB" id="A0A2P5HTH9"/>
<gene>
    <name evidence="1" type="ORF">DHEL01_v208052</name>
</gene>
<dbReference type="Proteomes" id="UP000094444">
    <property type="component" value="Unassembled WGS sequence"/>
</dbReference>
<dbReference type="OrthoDB" id="3244603at2759"/>
<dbReference type="InterPro" id="IPR036987">
    <property type="entry name" value="SRA-YDG_sf"/>
</dbReference>
<evidence type="ECO:0000313" key="2">
    <source>
        <dbReference type="Proteomes" id="UP000094444"/>
    </source>
</evidence>
<dbReference type="SUPFAM" id="SSF88697">
    <property type="entry name" value="PUA domain-like"/>
    <property type="match status" value="1"/>
</dbReference>
<proteinExistence type="predicted"/>
<dbReference type="InParanoid" id="A0A2P5HTH9"/>
<name>A0A2P5HTH9_DIAHE</name>
<dbReference type="InterPro" id="IPR015947">
    <property type="entry name" value="PUA-like_sf"/>
</dbReference>
<sequence length="421" mass="48176">MLLQSLALITDGSCRNLPKLLALTDSIRAALSHGRTLTLLEMEELAFVLDMMLVDEIDGKTPAEAPATYHNSQVTTFSVIQNTRLDKLLADIIHVYENESTARPRIAEMGLGSEVEKVQSLQKHWRARFKSEYFSLDQYRLDRLFSNALRDVLFSAIASDGLGIWSPKEPLAHELSEAEVALHYTPGTWWLNLGCAHRDGIVGAALQRPTKGRYGVAALPLLTGSEERLPDGTTEYCRRGKQHEMYYNLLTQVGQKTKVLRGFRLKSMYAPVAGLRYDGLYILRSWSFKLDQATDLYCMRLILERVPGQKSIDEILHIPRPSQLDDWNLYEKLERERIKQTEGEARLTELIIRRDKERIERSHWRRSRAFRSEMRLNGPRTPETGAGAGGAQDFYRRRISDIDTDLFPPFEEPEAEEEHGE</sequence>
<accession>A0A2P5HTH9</accession>
<keyword evidence="2" id="KW-1185">Reference proteome</keyword>
<organism evidence="1 2">
    <name type="scientific">Diaporthe helianthi</name>
    <dbReference type="NCBI Taxonomy" id="158607"/>
    <lineage>
        <taxon>Eukaryota</taxon>
        <taxon>Fungi</taxon>
        <taxon>Dikarya</taxon>
        <taxon>Ascomycota</taxon>
        <taxon>Pezizomycotina</taxon>
        <taxon>Sordariomycetes</taxon>
        <taxon>Sordariomycetidae</taxon>
        <taxon>Diaporthales</taxon>
        <taxon>Diaporthaceae</taxon>
        <taxon>Diaporthe</taxon>
    </lineage>
</organism>
<dbReference type="Gene3D" id="2.30.280.10">
    <property type="entry name" value="SRA-YDG"/>
    <property type="match status" value="1"/>
</dbReference>
<comment type="caution">
    <text evidence="1">The sequence shown here is derived from an EMBL/GenBank/DDBJ whole genome shotgun (WGS) entry which is preliminary data.</text>
</comment>
<protein>
    <recommendedName>
        <fullName evidence="3">YDG domain-containing protein</fullName>
    </recommendedName>
</protein>
<reference evidence="1" key="1">
    <citation type="submission" date="2017-09" db="EMBL/GenBank/DDBJ databases">
        <title>Polyketide synthases of a Diaporthe helianthi virulent isolate.</title>
        <authorList>
            <person name="Baroncelli R."/>
        </authorList>
    </citation>
    <scope>NUCLEOTIDE SEQUENCE [LARGE SCALE GENOMIC DNA]</scope>
    <source>
        <strain evidence="1">7/96</strain>
    </source>
</reference>
<dbReference type="STRING" id="158607.A0A2P5HTH9"/>
<evidence type="ECO:0008006" key="3">
    <source>
        <dbReference type="Google" id="ProtNLM"/>
    </source>
</evidence>
<dbReference type="EMBL" id="MAVT02000776">
    <property type="protein sequence ID" value="POS73559.1"/>
    <property type="molecule type" value="Genomic_DNA"/>
</dbReference>